<gene>
    <name evidence="6" type="ORF">EV213_102100</name>
</gene>
<feature type="compositionally biased region" description="Basic and acidic residues" evidence="5">
    <location>
        <begin position="199"/>
        <end position="238"/>
    </location>
</feature>
<feature type="coiled-coil region" evidence="4">
    <location>
        <begin position="885"/>
        <end position="912"/>
    </location>
</feature>
<evidence type="ECO:0000256" key="1">
    <source>
        <dbReference type="ARBA" id="ARBA00006930"/>
    </source>
</evidence>
<feature type="compositionally biased region" description="Basic and acidic residues" evidence="5">
    <location>
        <begin position="808"/>
        <end position="825"/>
    </location>
</feature>
<dbReference type="PANTHER" id="PTHR32114:SF2">
    <property type="entry name" value="ABC TRANSPORTER ABCH.3"/>
    <property type="match status" value="1"/>
</dbReference>
<dbReference type="RefSeq" id="WP_133578965.1">
    <property type="nucleotide sequence ID" value="NZ_SNYJ01000002.1"/>
</dbReference>
<dbReference type="SUPFAM" id="SSF52540">
    <property type="entry name" value="P-loop containing nucleoside triphosphate hydrolases"/>
    <property type="match status" value="1"/>
</dbReference>
<dbReference type="GO" id="GO:0006302">
    <property type="term" value="P:double-strand break repair"/>
    <property type="evidence" value="ECO:0007669"/>
    <property type="project" value="InterPro"/>
</dbReference>
<feature type="compositionally biased region" description="Basic and acidic residues" evidence="5">
    <location>
        <begin position="832"/>
        <end position="843"/>
    </location>
</feature>
<evidence type="ECO:0000313" key="6">
    <source>
        <dbReference type="EMBL" id="TDQ42071.1"/>
    </source>
</evidence>
<dbReference type="Proteomes" id="UP000295632">
    <property type="component" value="Unassembled WGS sequence"/>
</dbReference>
<accession>A0A4R6U6Y7</accession>
<feature type="coiled-coil region" evidence="4">
    <location>
        <begin position="474"/>
        <end position="512"/>
    </location>
</feature>
<dbReference type="Pfam" id="PF13555">
    <property type="entry name" value="AAA_29"/>
    <property type="match status" value="1"/>
</dbReference>
<dbReference type="Gene3D" id="3.40.50.300">
    <property type="entry name" value="P-loop containing nucleotide triphosphate hydrolases"/>
    <property type="match status" value="2"/>
</dbReference>
<keyword evidence="4" id="KW-0175">Coiled coil</keyword>
<dbReference type="PANTHER" id="PTHR32114">
    <property type="entry name" value="ABC TRANSPORTER ABCH.3"/>
    <property type="match status" value="1"/>
</dbReference>
<keyword evidence="6" id="KW-0540">Nuclease</keyword>
<evidence type="ECO:0000313" key="7">
    <source>
        <dbReference type="Proteomes" id="UP000295632"/>
    </source>
</evidence>
<dbReference type="EMBL" id="SNYJ01000002">
    <property type="protein sequence ID" value="TDQ42071.1"/>
    <property type="molecule type" value="Genomic_DNA"/>
</dbReference>
<evidence type="ECO:0000256" key="3">
    <source>
        <dbReference type="ARBA" id="ARBA00013368"/>
    </source>
</evidence>
<feature type="coiled-coil region" evidence="4">
    <location>
        <begin position="710"/>
        <end position="737"/>
    </location>
</feature>
<evidence type="ECO:0000256" key="2">
    <source>
        <dbReference type="ARBA" id="ARBA00011322"/>
    </source>
</evidence>
<feature type="region of interest" description="Disordered" evidence="5">
    <location>
        <begin position="191"/>
        <end position="242"/>
    </location>
</feature>
<keyword evidence="6" id="KW-0378">Hydrolase</keyword>
<dbReference type="GO" id="GO:0004527">
    <property type="term" value="F:exonuclease activity"/>
    <property type="evidence" value="ECO:0007669"/>
    <property type="project" value="UniProtKB-KW"/>
</dbReference>
<proteinExistence type="inferred from homology"/>
<evidence type="ECO:0000256" key="4">
    <source>
        <dbReference type="SAM" id="Coils"/>
    </source>
</evidence>
<dbReference type="Pfam" id="PF13558">
    <property type="entry name" value="SbcC_Walker_B"/>
    <property type="match status" value="1"/>
</dbReference>
<organism evidence="6 7">
    <name type="scientific">Aureibacillus halotolerans</name>
    <dbReference type="NCBI Taxonomy" id="1508390"/>
    <lineage>
        <taxon>Bacteria</taxon>
        <taxon>Bacillati</taxon>
        <taxon>Bacillota</taxon>
        <taxon>Bacilli</taxon>
        <taxon>Bacillales</taxon>
        <taxon>Bacillaceae</taxon>
        <taxon>Aureibacillus</taxon>
    </lineage>
</organism>
<dbReference type="GO" id="GO:0016887">
    <property type="term" value="F:ATP hydrolysis activity"/>
    <property type="evidence" value="ECO:0007669"/>
    <property type="project" value="InterPro"/>
</dbReference>
<feature type="region of interest" description="Disordered" evidence="5">
    <location>
        <begin position="808"/>
        <end position="843"/>
    </location>
</feature>
<feature type="region of interest" description="Disordered" evidence="5">
    <location>
        <begin position="371"/>
        <end position="405"/>
    </location>
</feature>
<keyword evidence="6" id="KW-0269">Exonuclease</keyword>
<feature type="compositionally biased region" description="Basic and acidic residues" evidence="5">
    <location>
        <begin position="383"/>
        <end position="405"/>
    </location>
</feature>
<dbReference type="OrthoDB" id="9795626at2"/>
<keyword evidence="7" id="KW-1185">Reference proteome</keyword>
<protein>
    <recommendedName>
        <fullName evidence="3">Nuclease SbcCD subunit C</fullName>
    </recommendedName>
</protein>
<reference evidence="6 7" key="1">
    <citation type="submission" date="2019-03" db="EMBL/GenBank/DDBJ databases">
        <title>Genomic Encyclopedia of Type Strains, Phase IV (KMG-IV): sequencing the most valuable type-strain genomes for metagenomic binning, comparative biology and taxonomic classification.</title>
        <authorList>
            <person name="Goeker M."/>
        </authorList>
    </citation>
    <scope>NUCLEOTIDE SEQUENCE [LARGE SCALE GENOMIC DNA]</scope>
    <source>
        <strain evidence="6 7">DSM 28697</strain>
    </source>
</reference>
<evidence type="ECO:0000256" key="5">
    <source>
        <dbReference type="SAM" id="MobiDB-lite"/>
    </source>
</evidence>
<name>A0A4R6U6Y7_9BACI</name>
<comment type="caution">
    <text evidence="6">The sequence shown here is derived from an EMBL/GenBank/DDBJ whole genome shotgun (WGS) entry which is preliminary data.</text>
</comment>
<comment type="subunit">
    <text evidence="2">Heterodimer of SbcC and SbcD.</text>
</comment>
<dbReference type="AlphaFoldDB" id="A0A4R6U6Y7"/>
<dbReference type="InterPro" id="IPR027417">
    <property type="entry name" value="P-loop_NTPase"/>
</dbReference>
<comment type="similarity">
    <text evidence="1">Belongs to the SMC family. SbcC subfamily.</text>
</comment>
<sequence length="1136" mass="130116">MKPVSLEIEGLNSFREKQVISFTGLCQGGVFGIFGPTGSGKSTILDAITLALYGKVERAEKNTQGIMNQQKDELRVALTFSLENEQNITTYRVERKLKRTGDISMQTVVCRFLDVTNEPIVLDDKTNEVNRSVQQLLGLSIEDFTRAVVLPQGKFAEFLSLKGTDRRQMLQRLFQLEKYGDQLSARLKDRKNNAQGKSDQLHAEKEGIGDASKHAVDEAKHAQDMAKKEEATTSKQKETAQTAFEEAKKIRQWQDEETSVKQLQFALQEKRPQMEAAQEAIVRSEAAQQLMPALETLKEARSQRTKSEEAYKRANEKERVFEQRATKAAEAYEQVRVERETLLPSLLERRSTLEHSRQTEQRLTAAQCEVEEQKSQLKNYSTKQDELQKKETDENARLAKGKARQEELHRELQSIKASIPSKEIIQKASTLYPRVEQQQRLLGRAVKEVEVAVAKLKTGERKRQSHTHQKTDMRKKLQVKNEQLFALYEHVKREERHVHQLLERALNEQKRQTAMDEEARADAFAYELAQKLHEGQPCLVCGSTHHPDRHSTKPTAVLLNEQDPYIEVVAQLHRLHDQTISLGDDLQLLADKLVSFQAKGDAPDEVSEQDEQYGPDFQEFHNAAQVAEQTTRLQQTVSQARKDVQHSQTEAEQLLTSYRETSTAETYAMENEEQLAQVVHDRGLEQESEEKALFELQTEWETSCGTWCALEEYKQQRETYEAAIEKIEDTTNRLEQSVTYLQTWEKNIVSFGHENEQLTLRVQHCNQALSASQATVTEAKASLEEVLQGEASIEQALERVQETIDKGKQQLEEKAKESQAMEADFRASQQQRKSDEDWLQRSKRTEEQAADVFNKALQDSLFADEQQVLASMLDQKMTNQYKQQWEAFKEELKHTSNQVKTLEEKLENKRINDAQWQSVREQTETAHQQWREAVERLGYHQQHVQSLQEKHLRYSLIEKEQTLLQDDLERMQLLEKVLKGNSFVEFMAEEQLMAVCYDASEKLRKLTKGRYAVEVDSQGGFVIRDDLNGGSRRPVQSLSGGETFMTSLSLALALSTQIQLRGQYPLQFFFLDEGFGTLDQSVLDTVVSALEELHGGVLSIGLISHVPALQERLVNKLYVHPPTVQGKGSQIEMLEV</sequence>